<feature type="non-terminal residue" evidence="1">
    <location>
        <position position="62"/>
    </location>
</feature>
<dbReference type="Proteomes" id="UP001202328">
    <property type="component" value="Unassembled WGS sequence"/>
</dbReference>
<protein>
    <submittedName>
        <fullName evidence="1">Uncharacterized protein</fullName>
    </submittedName>
</protein>
<feature type="non-terminal residue" evidence="1">
    <location>
        <position position="1"/>
    </location>
</feature>
<keyword evidence="2" id="KW-1185">Reference proteome</keyword>
<dbReference type="EMBL" id="JAJJMB010008919">
    <property type="protein sequence ID" value="KAI3919305.1"/>
    <property type="molecule type" value="Genomic_DNA"/>
</dbReference>
<accession>A0AAD4SRB7</accession>
<comment type="caution">
    <text evidence="1">The sequence shown here is derived from an EMBL/GenBank/DDBJ whole genome shotgun (WGS) entry which is preliminary data.</text>
</comment>
<gene>
    <name evidence="1" type="ORF">MKW98_030441</name>
</gene>
<evidence type="ECO:0000313" key="1">
    <source>
        <dbReference type="EMBL" id="KAI3919305.1"/>
    </source>
</evidence>
<evidence type="ECO:0000313" key="2">
    <source>
        <dbReference type="Proteomes" id="UP001202328"/>
    </source>
</evidence>
<proteinExistence type="predicted"/>
<reference evidence="1" key="1">
    <citation type="submission" date="2022-04" db="EMBL/GenBank/DDBJ databases">
        <title>A functionally conserved STORR gene fusion in Papaver species that diverged 16.8 million years ago.</title>
        <authorList>
            <person name="Catania T."/>
        </authorList>
    </citation>
    <scope>NUCLEOTIDE SEQUENCE</scope>
    <source>
        <strain evidence="1">S-188037</strain>
    </source>
</reference>
<sequence>EMDYYGKDNKFHIDKLYIQNLLDNNNIDSDIIDYYITILEDKMGKGPANGYGNHVILNTNTL</sequence>
<name>A0AAD4SRB7_9MAGN</name>
<dbReference type="AlphaFoldDB" id="A0AAD4SRB7"/>
<organism evidence="1 2">
    <name type="scientific">Papaver atlanticum</name>
    <dbReference type="NCBI Taxonomy" id="357466"/>
    <lineage>
        <taxon>Eukaryota</taxon>
        <taxon>Viridiplantae</taxon>
        <taxon>Streptophyta</taxon>
        <taxon>Embryophyta</taxon>
        <taxon>Tracheophyta</taxon>
        <taxon>Spermatophyta</taxon>
        <taxon>Magnoliopsida</taxon>
        <taxon>Ranunculales</taxon>
        <taxon>Papaveraceae</taxon>
        <taxon>Papaveroideae</taxon>
        <taxon>Papaver</taxon>
    </lineage>
</organism>